<dbReference type="Proteomes" id="UP001472677">
    <property type="component" value="Unassembled WGS sequence"/>
</dbReference>
<accession>A0ABR2E9M2</accession>
<name>A0ABR2E9M2_9ROSI</name>
<keyword evidence="2" id="KW-1185">Reference proteome</keyword>
<reference evidence="1 2" key="1">
    <citation type="journal article" date="2024" name="G3 (Bethesda)">
        <title>Genome assembly of Hibiscus sabdariffa L. provides insights into metabolisms of medicinal natural products.</title>
        <authorList>
            <person name="Kim T."/>
        </authorList>
    </citation>
    <scope>NUCLEOTIDE SEQUENCE [LARGE SCALE GENOMIC DNA]</scope>
    <source>
        <strain evidence="1">TK-2024</strain>
        <tissue evidence="1">Old leaves</tissue>
    </source>
</reference>
<gene>
    <name evidence="1" type="ORF">V6N12_002661</name>
</gene>
<proteinExistence type="predicted"/>
<comment type="caution">
    <text evidence="1">The sequence shown here is derived from an EMBL/GenBank/DDBJ whole genome shotgun (WGS) entry which is preliminary data.</text>
</comment>
<protein>
    <submittedName>
        <fullName evidence="1">Uncharacterized protein</fullName>
    </submittedName>
</protein>
<sequence length="109" mass="12172">MSPKSKFCQNVVARVPLLRAHFDLVNNEWIPCASRAAPAPPASRQQVAPVLEGYVSLASLSELMTQMEGRIMRHFDSVDERLDILEYSVQLLQDDVEDDVDGDDDAPET</sequence>
<organism evidence="1 2">
    <name type="scientific">Hibiscus sabdariffa</name>
    <name type="common">roselle</name>
    <dbReference type="NCBI Taxonomy" id="183260"/>
    <lineage>
        <taxon>Eukaryota</taxon>
        <taxon>Viridiplantae</taxon>
        <taxon>Streptophyta</taxon>
        <taxon>Embryophyta</taxon>
        <taxon>Tracheophyta</taxon>
        <taxon>Spermatophyta</taxon>
        <taxon>Magnoliopsida</taxon>
        <taxon>eudicotyledons</taxon>
        <taxon>Gunneridae</taxon>
        <taxon>Pentapetalae</taxon>
        <taxon>rosids</taxon>
        <taxon>malvids</taxon>
        <taxon>Malvales</taxon>
        <taxon>Malvaceae</taxon>
        <taxon>Malvoideae</taxon>
        <taxon>Hibiscus</taxon>
    </lineage>
</organism>
<evidence type="ECO:0000313" key="2">
    <source>
        <dbReference type="Proteomes" id="UP001472677"/>
    </source>
</evidence>
<evidence type="ECO:0000313" key="1">
    <source>
        <dbReference type="EMBL" id="KAK8556251.1"/>
    </source>
</evidence>
<dbReference type="EMBL" id="JBBPBM010000017">
    <property type="protein sequence ID" value="KAK8556251.1"/>
    <property type="molecule type" value="Genomic_DNA"/>
</dbReference>